<keyword evidence="2" id="KW-0472">Membrane</keyword>
<comment type="caution">
    <text evidence="2">The sequence shown here is derived from an EMBL/GenBank/DDBJ whole genome shotgun (WGS) entry which is preliminary data.</text>
</comment>
<evidence type="ECO:0000313" key="3">
    <source>
        <dbReference type="Proteomes" id="UP000314294"/>
    </source>
</evidence>
<dbReference type="AlphaFoldDB" id="A0A4Z2J8T0"/>
<dbReference type="Proteomes" id="UP000314294">
    <property type="component" value="Unassembled WGS sequence"/>
</dbReference>
<dbReference type="EMBL" id="SRLO01000015">
    <property type="protein sequence ID" value="TNN86427.1"/>
    <property type="molecule type" value="Genomic_DNA"/>
</dbReference>
<proteinExistence type="predicted"/>
<feature type="compositionally biased region" description="Acidic residues" evidence="1">
    <location>
        <begin position="67"/>
        <end position="80"/>
    </location>
</feature>
<accession>A0A4Z2J8T0</accession>
<dbReference type="OrthoDB" id="9397520at2759"/>
<keyword evidence="3" id="KW-1185">Reference proteome</keyword>
<protein>
    <submittedName>
        <fullName evidence="2">Transmembrane channel-like protein 2</fullName>
    </submittedName>
</protein>
<organism evidence="2 3">
    <name type="scientific">Liparis tanakae</name>
    <name type="common">Tanaka's snailfish</name>
    <dbReference type="NCBI Taxonomy" id="230148"/>
    <lineage>
        <taxon>Eukaryota</taxon>
        <taxon>Metazoa</taxon>
        <taxon>Chordata</taxon>
        <taxon>Craniata</taxon>
        <taxon>Vertebrata</taxon>
        <taxon>Euteleostomi</taxon>
        <taxon>Actinopterygii</taxon>
        <taxon>Neopterygii</taxon>
        <taxon>Teleostei</taxon>
        <taxon>Neoteleostei</taxon>
        <taxon>Acanthomorphata</taxon>
        <taxon>Eupercaria</taxon>
        <taxon>Perciformes</taxon>
        <taxon>Cottioidei</taxon>
        <taxon>Cottales</taxon>
        <taxon>Liparidae</taxon>
        <taxon>Liparis</taxon>
    </lineage>
</organism>
<sequence length="170" mass="19361">MEEELKVEVEEVEEVEGEGEERHAKRKGKHGSAKKEARDDGSKRIVEEKAQEGKRKKKKVVETSSEPSEEEDNDEEDNEEVEARPESLSSEELEKLKGAVDERKKLIQEFVEKYEVALGKGKGRKLYAYKVMMAKALMGRPYGTIPRKTVPRAEATSAMDFAVLWDFKVS</sequence>
<feature type="region of interest" description="Disordered" evidence="1">
    <location>
        <begin position="1"/>
        <end position="94"/>
    </location>
</feature>
<keyword evidence="2" id="KW-0812">Transmembrane</keyword>
<evidence type="ECO:0000256" key="1">
    <source>
        <dbReference type="SAM" id="MobiDB-lite"/>
    </source>
</evidence>
<gene>
    <name evidence="2" type="primary">Tmc2_0</name>
    <name evidence="2" type="ORF">EYF80_003197</name>
</gene>
<feature type="compositionally biased region" description="Acidic residues" evidence="1">
    <location>
        <begin position="10"/>
        <end position="19"/>
    </location>
</feature>
<feature type="compositionally biased region" description="Basic and acidic residues" evidence="1">
    <location>
        <begin position="33"/>
        <end position="53"/>
    </location>
</feature>
<evidence type="ECO:0000313" key="2">
    <source>
        <dbReference type="EMBL" id="TNN86427.1"/>
    </source>
</evidence>
<reference evidence="2 3" key="1">
    <citation type="submission" date="2019-03" db="EMBL/GenBank/DDBJ databases">
        <title>First draft genome of Liparis tanakae, snailfish: a comprehensive survey of snailfish specific genes.</title>
        <authorList>
            <person name="Kim W."/>
            <person name="Song I."/>
            <person name="Jeong J.-H."/>
            <person name="Kim D."/>
            <person name="Kim S."/>
            <person name="Ryu S."/>
            <person name="Song J.Y."/>
            <person name="Lee S.K."/>
        </authorList>
    </citation>
    <scope>NUCLEOTIDE SEQUENCE [LARGE SCALE GENOMIC DNA]</scope>
    <source>
        <tissue evidence="2">Muscle</tissue>
    </source>
</reference>
<name>A0A4Z2J8T0_9TELE</name>